<dbReference type="SUPFAM" id="SSF49373">
    <property type="entry name" value="Invasin/intimin cell-adhesion fragments"/>
    <property type="match status" value="2"/>
</dbReference>
<feature type="domain" description="Big-1" evidence="2">
    <location>
        <begin position="128"/>
        <end position="206"/>
    </location>
</feature>
<reference evidence="3 4" key="1">
    <citation type="submission" date="2018-06" db="EMBL/GenBank/DDBJ databases">
        <authorList>
            <consortium name="Pathogen Informatics"/>
            <person name="Doyle S."/>
        </authorList>
    </citation>
    <scope>NUCLEOTIDE SEQUENCE [LARGE SCALE GENOMIC DNA]</scope>
    <source>
        <strain evidence="3 4">NCTC8622</strain>
    </source>
</reference>
<evidence type="ECO:0000259" key="2">
    <source>
        <dbReference type="PROSITE" id="PS51127"/>
    </source>
</evidence>
<dbReference type="Pfam" id="PF02369">
    <property type="entry name" value="Big_1"/>
    <property type="match status" value="2"/>
</dbReference>
<dbReference type="InterPro" id="IPR013783">
    <property type="entry name" value="Ig-like_fold"/>
</dbReference>
<evidence type="ECO:0000313" key="4">
    <source>
        <dbReference type="Proteomes" id="UP000254079"/>
    </source>
</evidence>
<dbReference type="Proteomes" id="UP000254079">
    <property type="component" value="Unassembled WGS sequence"/>
</dbReference>
<sequence length="206" mass="21052">MTATLDNGDSMQQTVTYVPNVANAEITLAASKDPVIADNNDLTTLTATVADTEGNAIANTEVTFTLPEDVRANFTLSDGGKAITDTEGKAKVTLKGIKAGAHTVTASMAGSKSGQLVVNFTADTLTAQVNLNVTEDNFIANNIGMTKLQATVTDGNGNPFANEAVTFTLPADVSASFTLGQGGSAITDINGKAEVTLSGTKSGTYP</sequence>
<dbReference type="EMBL" id="UGCP01000002">
    <property type="protein sequence ID" value="STI85346.1"/>
    <property type="molecule type" value="Genomic_DNA"/>
</dbReference>
<feature type="domain" description="Big-1" evidence="2">
    <location>
        <begin position="1"/>
        <end position="18"/>
    </location>
</feature>
<dbReference type="PANTHER" id="PTHR39576">
    <property type="entry name" value="ATTACHING AND EFFACING PROTEIN HOMOLOG-RELATED-RELATED"/>
    <property type="match status" value="1"/>
</dbReference>
<dbReference type="PANTHER" id="PTHR39576:SF2">
    <property type="entry name" value="ATTACHING AND EFFACING PROTEIN HOMOLOG-RELATED"/>
    <property type="match status" value="1"/>
</dbReference>
<dbReference type="FunFam" id="2.60.40.10:FF:000182">
    <property type="entry name" value="Gamma intimin"/>
    <property type="match status" value="2"/>
</dbReference>
<accession>A0A376U772</accession>
<name>A0A376U772_ECOLX</name>
<dbReference type="InterPro" id="IPR051715">
    <property type="entry name" value="Intimin-Invasin_domain"/>
</dbReference>
<evidence type="ECO:0000313" key="3">
    <source>
        <dbReference type="EMBL" id="STI85346.1"/>
    </source>
</evidence>
<dbReference type="AlphaFoldDB" id="A0A376U772"/>
<gene>
    <name evidence="3" type="ORF">NCTC8622_04434</name>
</gene>
<dbReference type="InterPro" id="IPR022409">
    <property type="entry name" value="PKD/Chitinase_dom"/>
</dbReference>
<organism evidence="3 4">
    <name type="scientific">Escherichia coli</name>
    <dbReference type="NCBI Taxonomy" id="562"/>
    <lineage>
        <taxon>Bacteria</taxon>
        <taxon>Pseudomonadati</taxon>
        <taxon>Pseudomonadota</taxon>
        <taxon>Gammaproteobacteria</taxon>
        <taxon>Enterobacterales</taxon>
        <taxon>Enterobacteriaceae</taxon>
        <taxon>Escherichia</taxon>
    </lineage>
</organism>
<protein>
    <submittedName>
        <fullName evidence="3">Putative invasin</fullName>
    </submittedName>
</protein>
<feature type="domain" description="Big-1" evidence="2">
    <location>
        <begin position="25"/>
        <end position="121"/>
    </location>
</feature>
<comment type="similarity">
    <text evidence="1">Belongs to the intimin/invasin family.</text>
</comment>
<evidence type="ECO:0000256" key="1">
    <source>
        <dbReference type="ARBA" id="ARBA00010116"/>
    </source>
</evidence>
<dbReference type="SMART" id="SM00634">
    <property type="entry name" value="BID_1"/>
    <property type="match status" value="2"/>
</dbReference>
<dbReference type="Gene3D" id="2.60.40.10">
    <property type="entry name" value="Immunoglobulins"/>
    <property type="match status" value="2"/>
</dbReference>
<dbReference type="SMART" id="SM00089">
    <property type="entry name" value="PKD"/>
    <property type="match status" value="1"/>
</dbReference>
<dbReference type="PROSITE" id="PS51127">
    <property type="entry name" value="BIG1"/>
    <property type="match status" value="3"/>
</dbReference>
<dbReference type="InterPro" id="IPR008964">
    <property type="entry name" value="Invasin/intimin_cell_adhesion"/>
</dbReference>
<dbReference type="InterPro" id="IPR003344">
    <property type="entry name" value="Big_1_dom"/>
</dbReference>
<proteinExistence type="inferred from homology"/>
<dbReference type="GO" id="GO:0009279">
    <property type="term" value="C:cell outer membrane"/>
    <property type="evidence" value="ECO:0007669"/>
    <property type="project" value="TreeGrafter"/>
</dbReference>